<organism evidence="2 3">
    <name type="scientific">Franzmannia qiaohouensis</name>
    <dbReference type="NCBI Taxonomy" id="1329370"/>
    <lineage>
        <taxon>Bacteria</taxon>
        <taxon>Pseudomonadati</taxon>
        <taxon>Pseudomonadota</taxon>
        <taxon>Gammaproteobacteria</taxon>
        <taxon>Oceanospirillales</taxon>
        <taxon>Halomonadaceae</taxon>
        <taxon>Franzmannia</taxon>
    </lineage>
</organism>
<feature type="transmembrane region" description="Helical" evidence="1">
    <location>
        <begin position="78"/>
        <end position="97"/>
    </location>
</feature>
<reference evidence="2 3" key="1">
    <citation type="submission" date="2023-04" db="EMBL/GenBank/DDBJ databases">
        <title>A long-awaited taxogenomic arrangement of the family Halomonadaceae.</title>
        <authorList>
            <person name="De La Haba R."/>
            <person name="Chuvochina M."/>
            <person name="Wittouck S."/>
            <person name="Arahal D.R."/>
            <person name="Sanchez-Porro C."/>
            <person name="Hugenholtz P."/>
            <person name="Ventosa A."/>
        </authorList>
    </citation>
    <scope>NUCLEOTIDE SEQUENCE [LARGE SCALE GENOMIC DNA]</scope>
    <source>
        <strain evidence="2 3">DSM 26770</strain>
    </source>
</reference>
<evidence type="ECO:0000256" key="1">
    <source>
        <dbReference type="SAM" id="Phobius"/>
    </source>
</evidence>
<feature type="transmembrane region" description="Helical" evidence="1">
    <location>
        <begin position="140"/>
        <end position="158"/>
    </location>
</feature>
<keyword evidence="1" id="KW-0472">Membrane</keyword>
<name>A0ABU1HJ47_9GAMM</name>
<dbReference type="RefSeq" id="WP_309724901.1">
    <property type="nucleotide sequence ID" value="NZ_JARWAM010000019.1"/>
</dbReference>
<feature type="transmembrane region" description="Helical" evidence="1">
    <location>
        <begin position="164"/>
        <end position="184"/>
    </location>
</feature>
<evidence type="ECO:0000313" key="2">
    <source>
        <dbReference type="EMBL" id="MDR5907498.1"/>
    </source>
</evidence>
<feature type="transmembrane region" description="Helical" evidence="1">
    <location>
        <begin position="196"/>
        <end position="214"/>
    </location>
</feature>
<feature type="transmembrane region" description="Helical" evidence="1">
    <location>
        <begin position="28"/>
        <end position="58"/>
    </location>
</feature>
<proteinExistence type="predicted"/>
<sequence length="572" mass="64430">MTSTVYSVGRALRWSVTLSRKFMRVVPWLTLLAVVSSVLSQFFMLAGFLLPLKVVLLLGSETVPVYFPSVFQDVGRDGLVVFLSIASVCFYLTHLLTGKIVDISATSACKKLLNRSKKLAIFENQQEIASKGYARYSQNLATVGFVSLCLMVMAWFYPDIAIFIAIYITLCVLLVCIVASYSNSFHTKLSRELSSVSRLLGSLGFLLSFAYIVLNHLLGSPPGILVSVISLLLARQTFGRLATFAKDIQGLYGQKSQLRALFFHGHTFSQKPISRNQGFWPLVVPEARDAWIAEMLAEIVGSENFESDTQWFDIGLPDIVCYHVKVVTGDGRFEYVMKLFNSNRSAWAKHEATLLSSQRSLPSVPIIKLDLVKGVHCHIYDVTGLKRCGKKETIDQLVKFRTRLMSTTPQSDMVSLYARSHPMLWQRLDQQSIIRMRDLLDRLADSDAVEQFLIRLNDIKETLRFLPLALIAHDIRPGMLWKSDNGDCFLINWTRWSIEPIGAKLPVSVLYEPSFTEIIEDIASERTDISKIESHDIRLAALISEFEQRLQRARYAEAHALVSKILLAAKSA</sequence>
<comment type="caution">
    <text evidence="2">The sequence shown here is derived from an EMBL/GenBank/DDBJ whole genome shotgun (WGS) entry which is preliminary data.</text>
</comment>
<keyword evidence="1" id="KW-0812">Transmembrane</keyword>
<evidence type="ECO:0008006" key="4">
    <source>
        <dbReference type="Google" id="ProtNLM"/>
    </source>
</evidence>
<keyword evidence="3" id="KW-1185">Reference proteome</keyword>
<keyword evidence="1" id="KW-1133">Transmembrane helix</keyword>
<dbReference type="Proteomes" id="UP001251374">
    <property type="component" value="Unassembled WGS sequence"/>
</dbReference>
<dbReference type="EMBL" id="JARWAM010000019">
    <property type="protein sequence ID" value="MDR5907498.1"/>
    <property type="molecule type" value="Genomic_DNA"/>
</dbReference>
<evidence type="ECO:0000313" key="3">
    <source>
        <dbReference type="Proteomes" id="UP001251374"/>
    </source>
</evidence>
<accession>A0ABU1HJ47</accession>
<protein>
    <recommendedName>
        <fullName evidence="4">Aminoglycoside phosphotransferase domain-containing protein</fullName>
    </recommendedName>
</protein>
<gene>
    <name evidence="2" type="ORF">QC821_19660</name>
</gene>